<proteinExistence type="predicted"/>
<accession>A0ABP4AYF7</accession>
<evidence type="ECO:0000256" key="1">
    <source>
        <dbReference type="SAM" id="SignalP"/>
    </source>
</evidence>
<keyword evidence="1" id="KW-0732">Signal</keyword>
<feature type="chain" id="PRO_5046885965" description="Bulb-type lectin domain-containing protein" evidence="1">
    <location>
        <begin position="26"/>
        <end position="260"/>
    </location>
</feature>
<dbReference type="PROSITE" id="PS50927">
    <property type="entry name" value="BULB_LECTIN"/>
    <property type="match status" value="1"/>
</dbReference>
<protein>
    <recommendedName>
        <fullName evidence="2">Bulb-type lectin domain-containing protein</fullName>
    </recommendedName>
</protein>
<comment type="caution">
    <text evidence="3">The sequence shown here is derived from an EMBL/GenBank/DDBJ whole genome shotgun (WGS) entry which is preliminary data.</text>
</comment>
<evidence type="ECO:0000259" key="2">
    <source>
        <dbReference type="PROSITE" id="PS50927"/>
    </source>
</evidence>
<evidence type="ECO:0000313" key="4">
    <source>
        <dbReference type="Proteomes" id="UP001500542"/>
    </source>
</evidence>
<dbReference type="Gene3D" id="2.90.10.10">
    <property type="entry name" value="Bulb-type lectin domain"/>
    <property type="match status" value="3"/>
</dbReference>
<sequence length="260" mass="28271">MKAFTAVLAATLATAAALVTTPAQAAPTTTTSTTAIADQLLPGQRLTAGQYIRSKDHQWILVMRATGKLELLRPGTGTYEWAINTERKGSVLRMETDGSLSIIYGRTKVWSGGAKASPKAKLVLPNDGLLKIVTPLGKSVWNRHMIIETMWPGSELWAAGPRNIAVSVFSPSKVYTLQLRPNGDLELMKNNKTLLWRAPDPSKTPDSIARLTPDGTFAVYNNFNLPTWSVGGKKPGTVVQVRDDGSLVLIWGRTLVKKLH</sequence>
<gene>
    <name evidence="3" type="ORF">GCM10009554_36430</name>
</gene>
<feature type="domain" description="Bulb-type lectin" evidence="2">
    <location>
        <begin position="37"/>
        <end position="145"/>
    </location>
</feature>
<dbReference type="RefSeq" id="WP_343970922.1">
    <property type="nucleotide sequence ID" value="NZ_BAAAHK010000007.1"/>
</dbReference>
<dbReference type="EMBL" id="BAAAHK010000007">
    <property type="protein sequence ID" value="GAA0943259.1"/>
    <property type="molecule type" value="Genomic_DNA"/>
</dbReference>
<feature type="signal peptide" evidence="1">
    <location>
        <begin position="1"/>
        <end position="25"/>
    </location>
</feature>
<dbReference type="InterPro" id="IPR036426">
    <property type="entry name" value="Bulb-type_lectin_dom_sf"/>
</dbReference>
<name>A0ABP4AYF7_9ACTN</name>
<keyword evidence="4" id="KW-1185">Reference proteome</keyword>
<dbReference type="Proteomes" id="UP001500542">
    <property type="component" value="Unassembled WGS sequence"/>
</dbReference>
<dbReference type="InterPro" id="IPR001480">
    <property type="entry name" value="Bulb-type_lectin_dom"/>
</dbReference>
<reference evidence="4" key="1">
    <citation type="journal article" date="2019" name="Int. J. Syst. Evol. Microbiol.">
        <title>The Global Catalogue of Microorganisms (GCM) 10K type strain sequencing project: providing services to taxonomists for standard genome sequencing and annotation.</title>
        <authorList>
            <consortium name="The Broad Institute Genomics Platform"/>
            <consortium name="The Broad Institute Genome Sequencing Center for Infectious Disease"/>
            <person name="Wu L."/>
            <person name="Ma J."/>
        </authorList>
    </citation>
    <scope>NUCLEOTIDE SEQUENCE [LARGE SCALE GENOMIC DNA]</scope>
    <source>
        <strain evidence="4">JCM 10977</strain>
    </source>
</reference>
<dbReference type="SUPFAM" id="SSF51110">
    <property type="entry name" value="alpha-D-mannose-specific plant lectins"/>
    <property type="match status" value="2"/>
</dbReference>
<evidence type="ECO:0000313" key="3">
    <source>
        <dbReference type="EMBL" id="GAA0943259.1"/>
    </source>
</evidence>
<organism evidence="3 4">
    <name type="scientific">Kribbella koreensis</name>
    <dbReference type="NCBI Taxonomy" id="57909"/>
    <lineage>
        <taxon>Bacteria</taxon>
        <taxon>Bacillati</taxon>
        <taxon>Actinomycetota</taxon>
        <taxon>Actinomycetes</taxon>
        <taxon>Propionibacteriales</taxon>
        <taxon>Kribbellaceae</taxon>
        <taxon>Kribbella</taxon>
    </lineage>
</organism>